<evidence type="ECO:0000313" key="1">
    <source>
        <dbReference type="EMBL" id="APC43642.1"/>
    </source>
</evidence>
<gene>
    <name evidence="1" type="ORF">SEA_AMELIE_45</name>
</gene>
<proteinExistence type="predicted"/>
<sequence length="272" mass="29416">MTVRRIDEGEAAARLGITRDALRWRRRCGTAPKHRLVGRKIMYDVAAVDEYKAKLAEAASAADNTHVLDMFTPRVGETATTDEVCELLQIDHDPWVLDKVLKRHGDEMAAAGWDAAAGTFTRQAIIRIAMRLRASTSPRAARIAKAAKAGSRLMRFDHGTRSQQCASILDRATALAEQVRDDDPGEVWSALNRLDRHVLTGVAVALAAMVDIDKPGVMRFLRSLAPGGSSAEGLQRLVPTRETTDGLPLSALDQIVADEEADAAEAEGEGAA</sequence>
<protein>
    <submittedName>
        <fullName evidence="1">Uncharacterized protein</fullName>
    </submittedName>
</protein>
<accession>A0A1J0GQ35</accession>
<keyword evidence="2" id="KW-1185">Reference proteome</keyword>
<evidence type="ECO:0000313" key="2">
    <source>
        <dbReference type="Proteomes" id="UP000225217"/>
    </source>
</evidence>
<name>A0A1J0GQ35_9CAUD</name>
<organism evidence="1 2">
    <name type="scientific">Mycobacterium phage Amelie</name>
    <dbReference type="NCBI Taxonomy" id="1913035"/>
    <lineage>
        <taxon>Viruses</taxon>
        <taxon>Duplodnaviria</taxon>
        <taxon>Heunggongvirae</taxon>
        <taxon>Uroviricota</taxon>
        <taxon>Caudoviricetes</taxon>
        <taxon>Weiservirinae</taxon>
        <taxon>Anayavirus</taxon>
        <taxon>Anayavirus amelie</taxon>
    </lineage>
</organism>
<dbReference type="EMBL" id="KX808132">
    <property type="protein sequence ID" value="APC43642.1"/>
    <property type="molecule type" value="Genomic_DNA"/>
</dbReference>
<reference evidence="1 2" key="1">
    <citation type="submission" date="2016-08" db="EMBL/GenBank/DDBJ databases">
        <authorList>
            <person name="Grinspan D."/>
            <person name="Erlich J."/>
            <person name="Cui Z.D."/>
            <person name="Khazanchi R."/>
            <person name="Shaffer C.D."/>
            <person name="Hafer-Weston K.A."/>
            <person name="Elgin S.C.R."/>
            <person name="Klyczek K."/>
            <person name="Garlena R.A."/>
            <person name="Russell D.A."/>
            <person name="Pope W.H."/>
            <person name="Jacobs-Sera D."/>
            <person name="Hendrix R.W."/>
            <person name="Hatfull G.F."/>
        </authorList>
    </citation>
    <scope>NUCLEOTIDE SEQUENCE [LARGE SCALE GENOMIC DNA]</scope>
</reference>
<dbReference type="Proteomes" id="UP000225217">
    <property type="component" value="Segment"/>
</dbReference>